<dbReference type="CDD" id="cd00054">
    <property type="entry name" value="EGF_CA"/>
    <property type="match status" value="1"/>
</dbReference>
<dbReference type="SUPFAM" id="SSF57535">
    <property type="entry name" value="Complement control module/SCR domain"/>
    <property type="match status" value="3"/>
</dbReference>
<dbReference type="Gene3D" id="2.60.120.260">
    <property type="entry name" value="Galactose-binding domain-like"/>
    <property type="match status" value="1"/>
</dbReference>
<dbReference type="PANTHER" id="PTHR45656">
    <property type="entry name" value="PROTEIN CBR-CLEC-78"/>
    <property type="match status" value="1"/>
</dbReference>
<dbReference type="RefSeq" id="XP_052132537.1">
    <property type="nucleotide sequence ID" value="XM_052276577.1"/>
</dbReference>
<evidence type="ECO:0000259" key="7">
    <source>
        <dbReference type="PROSITE" id="PS50022"/>
    </source>
</evidence>
<feature type="domain" description="F5/8 type C" evidence="7">
    <location>
        <begin position="225"/>
        <end position="374"/>
    </location>
</feature>
<keyword evidence="10" id="KW-1185">Reference proteome</keyword>
<evidence type="ECO:0000256" key="4">
    <source>
        <dbReference type="ARBA" id="ARBA00023157"/>
    </source>
</evidence>
<dbReference type="OrthoDB" id="430340at2759"/>
<dbReference type="Proteomes" id="UP000504606">
    <property type="component" value="Unplaced"/>
</dbReference>
<keyword evidence="4 5" id="KW-1015">Disulfide bond</keyword>
<feature type="domain" description="Sushi" evidence="9">
    <location>
        <begin position="131"/>
        <end position="189"/>
    </location>
</feature>
<dbReference type="PROSITE" id="PS01187">
    <property type="entry name" value="EGF_CA"/>
    <property type="match status" value="1"/>
</dbReference>
<name>A0A9C6XVN4_FRAOC</name>
<dbReference type="InterPro" id="IPR001881">
    <property type="entry name" value="EGF-like_Ca-bd_dom"/>
</dbReference>
<dbReference type="InterPro" id="IPR000742">
    <property type="entry name" value="EGF"/>
</dbReference>
<dbReference type="Gene3D" id="2.10.25.10">
    <property type="entry name" value="Laminin"/>
    <property type="match status" value="1"/>
</dbReference>
<organism evidence="10 11">
    <name type="scientific">Frankliniella occidentalis</name>
    <name type="common">Western flower thrips</name>
    <name type="synonym">Euthrips occidentalis</name>
    <dbReference type="NCBI Taxonomy" id="133901"/>
    <lineage>
        <taxon>Eukaryota</taxon>
        <taxon>Metazoa</taxon>
        <taxon>Ecdysozoa</taxon>
        <taxon>Arthropoda</taxon>
        <taxon>Hexapoda</taxon>
        <taxon>Insecta</taxon>
        <taxon>Pterygota</taxon>
        <taxon>Neoptera</taxon>
        <taxon>Paraneoptera</taxon>
        <taxon>Thysanoptera</taxon>
        <taxon>Terebrantia</taxon>
        <taxon>Thripoidea</taxon>
        <taxon>Thripidae</taxon>
        <taxon>Frankliniella</taxon>
    </lineage>
</organism>
<dbReference type="GO" id="GO:0005509">
    <property type="term" value="F:calcium ion binding"/>
    <property type="evidence" value="ECO:0007669"/>
    <property type="project" value="InterPro"/>
</dbReference>
<feature type="disulfide bond" evidence="6">
    <location>
        <begin position="72"/>
        <end position="115"/>
    </location>
</feature>
<feature type="domain" description="Sushi" evidence="9">
    <location>
        <begin position="70"/>
        <end position="130"/>
    </location>
</feature>
<keyword evidence="3" id="KW-0677">Repeat</keyword>
<dbReference type="FunFam" id="2.10.70.10:FF:000085">
    <property type="entry name" value="Uncharacterized protein, isoform A"/>
    <property type="match status" value="1"/>
</dbReference>
<evidence type="ECO:0000259" key="9">
    <source>
        <dbReference type="PROSITE" id="PS50923"/>
    </source>
</evidence>
<dbReference type="PROSITE" id="PS50022">
    <property type="entry name" value="FA58C_3"/>
    <property type="match status" value="1"/>
</dbReference>
<dbReference type="SMART" id="SM00231">
    <property type="entry name" value="FA58C"/>
    <property type="match status" value="1"/>
</dbReference>
<dbReference type="CDD" id="cd00033">
    <property type="entry name" value="CCP"/>
    <property type="match status" value="2"/>
</dbReference>
<comment type="caution">
    <text evidence="5">Lacks conserved residue(s) required for the propagation of feature annotation.</text>
</comment>
<evidence type="ECO:0000256" key="5">
    <source>
        <dbReference type="PROSITE-ProRule" id="PRU00076"/>
    </source>
</evidence>
<feature type="disulfide bond" evidence="6">
    <location>
        <begin position="101"/>
        <end position="128"/>
    </location>
</feature>
<dbReference type="PANTHER" id="PTHR45656:SF4">
    <property type="entry name" value="PROTEIN CBR-CLEC-78"/>
    <property type="match status" value="1"/>
</dbReference>
<keyword evidence="6" id="KW-0768">Sushi</keyword>
<dbReference type="InterPro" id="IPR000152">
    <property type="entry name" value="EGF-type_Asp/Asn_hydroxyl_site"/>
</dbReference>
<feature type="domain" description="Sushi" evidence="9">
    <location>
        <begin position="9"/>
        <end position="69"/>
    </location>
</feature>
<dbReference type="InterPro" id="IPR000436">
    <property type="entry name" value="Sushi_SCR_CCP_dom"/>
</dbReference>
<evidence type="ECO:0000256" key="1">
    <source>
        <dbReference type="ARBA" id="ARBA00022536"/>
    </source>
</evidence>
<dbReference type="Pfam" id="PF07645">
    <property type="entry name" value="EGF_CA"/>
    <property type="match status" value="1"/>
</dbReference>
<dbReference type="Pfam" id="PF00754">
    <property type="entry name" value="F5_F8_type_C"/>
    <property type="match status" value="1"/>
</dbReference>
<dbReference type="InterPro" id="IPR000421">
    <property type="entry name" value="FA58C"/>
</dbReference>
<dbReference type="InterPro" id="IPR018097">
    <property type="entry name" value="EGF_Ca-bd_CS"/>
</dbReference>
<protein>
    <submittedName>
        <fullName evidence="11">Sushi, von Willebrand factor type A, EGF and pentraxin domain-containing protein 1-like</fullName>
    </submittedName>
</protein>
<evidence type="ECO:0000259" key="8">
    <source>
        <dbReference type="PROSITE" id="PS50026"/>
    </source>
</evidence>
<dbReference type="PROSITE" id="PS50923">
    <property type="entry name" value="SUSHI"/>
    <property type="match status" value="3"/>
</dbReference>
<feature type="non-terminal residue" evidence="11">
    <location>
        <position position="398"/>
    </location>
</feature>
<dbReference type="AlphaFoldDB" id="A0A9C6XVN4"/>
<dbReference type="SMART" id="SM00179">
    <property type="entry name" value="EGF_CA"/>
    <property type="match status" value="1"/>
</dbReference>
<dbReference type="PROSITE" id="PS01186">
    <property type="entry name" value="EGF_2"/>
    <property type="match status" value="1"/>
</dbReference>
<dbReference type="Pfam" id="PF00084">
    <property type="entry name" value="Sushi"/>
    <property type="match status" value="3"/>
</dbReference>
<reference evidence="11" key="1">
    <citation type="submission" date="2025-08" db="UniProtKB">
        <authorList>
            <consortium name="RefSeq"/>
        </authorList>
    </citation>
    <scope>IDENTIFICATION</scope>
    <source>
        <tissue evidence="11">Whole organism</tissue>
    </source>
</reference>
<dbReference type="SUPFAM" id="SSF57196">
    <property type="entry name" value="EGF/Laminin"/>
    <property type="match status" value="1"/>
</dbReference>
<dbReference type="SUPFAM" id="SSF49785">
    <property type="entry name" value="Galactose-binding domain-like"/>
    <property type="match status" value="1"/>
</dbReference>
<dbReference type="KEGG" id="foc:113214459"/>
<dbReference type="InterPro" id="IPR008979">
    <property type="entry name" value="Galactose-bd-like_sf"/>
</dbReference>
<feature type="disulfide bond" evidence="5">
    <location>
        <begin position="216"/>
        <end position="225"/>
    </location>
</feature>
<accession>A0A9C6XVN4</accession>
<keyword evidence="2" id="KW-0732">Signal</keyword>
<dbReference type="SMART" id="SM00032">
    <property type="entry name" value="CCP"/>
    <property type="match status" value="3"/>
</dbReference>
<evidence type="ECO:0000256" key="3">
    <source>
        <dbReference type="ARBA" id="ARBA00022737"/>
    </source>
</evidence>
<dbReference type="GeneID" id="113214459"/>
<proteinExistence type="predicted"/>
<evidence type="ECO:0000313" key="10">
    <source>
        <dbReference type="Proteomes" id="UP000504606"/>
    </source>
</evidence>
<dbReference type="InterPro" id="IPR051277">
    <property type="entry name" value="SEZ6_CSMD_C4BPB_Regulators"/>
</dbReference>
<dbReference type="PROSITE" id="PS00010">
    <property type="entry name" value="ASX_HYDROXYL"/>
    <property type="match status" value="1"/>
</dbReference>
<dbReference type="InterPro" id="IPR049883">
    <property type="entry name" value="NOTCH1_EGF-like"/>
</dbReference>
<evidence type="ECO:0000256" key="2">
    <source>
        <dbReference type="ARBA" id="ARBA00022729"/>
    </source>
</evidence>
<evidence type="ECO:0000313" key="11">
    <source>
        <dbReference type="RefSeq" id="XP_052132537.1"/>
    </source>
</evidence>
<evidence type="ECO:0000256" key="6">
    <source>
        <dbReference type="PROSITE-ProRule" id="PRU00302"/>
    </source>
</evidence>
<dbReference type="Gene3D" id="2.10.70.10">
    <property type="entry name" value="Complement Module, domain 1"/>
    <property type="match status" value="3"/>
</dbReference>
<gene>
    <name evidence="11" type="primary">LOC113214459</name>
</gene>
<dbReference type="PROSITE" id="PS50026">
    <property type="entry name" value="EGF_3"/>
    <property type="match status" value="1"/>
</dbReference>
<feature type="domain" description="EGF-like" evidence="8">
    <location>
        <begin position="189"/>
        <end position="226"/>
    </location>
</feature>
<dbReference type="InterPro" id="IPR035976">
    <property type="entry name" value="Sushi/SCR/CCP_sf"/>
</dbReference>
<keyword evidence="1 5" id="KW-0245">EGF-like domain</keyword>
<sequence>MDIMDIMEVYCGPVPQIDNGFSIGSTNVTFRGQAMYQCYAGFAFPSGLPLERVSCLADGRWERLPTCLASQCPPLPDTPHANATILNGGGRSYGTIDRFECEPGFIRTGAPVILCMSNGTWSSAPPACRRACCPTFPTIKNGFIVDTTNEYLYGDEARVQCFKGYKLSGNNIIRCGPNQDFLNPPRCDDINECSSSQCDVACTECVNTPGGFHCKCRKGFVSLECRPVGDLGLTTGGIPDDSISVSGTEPGYPKEMVRLNSLGGWCGVNAESGANWVLLDLKAPTVVCGFRTQSVSRLDGNVAFTSAVRIQFSDDLTDVFKDYTNPDDTLVEFRILEPTLSVLNLPVPMEAQYLRFRIQDYVNAPCLRIEVMGCTRLECADINECAVDNGGCDQKCIN</sequence>